<dbReference type="NCBIfam" id="TIGR00030">
    <property type="entry name" value="S21p"/>
    <property type="match status" value="1"/>
</dbReference>
<accession>A0A7C3UUE4</accession>
<dbReference type="GO" id="GO:0003735">
    <property type="term" value="F:structural constituent of ribosome"/>
    <property type="evidence" value="ECO:0007669"/>
    <property type="project" value="InterPro"/>
</dbReference>
<protein>
    <recommendedName>
        <fullName evidence="4 5">Small ribosomal subunit protein bS21</fullName>
    </recommendedName>
</protein>
<evidence type="ECO:0000256" key="4">
    <source>
        <dbReference type="ARBA" id="ARBA00035135"/>
    </source>
</evidence>
<dbReference type="Gene3D" id="1.20.5.1150">
    <property type="entry name" value="Ribosomal protein S8"/>
    <property type="match status" value="1"/>
</dbReference>
<comment type="caution">
    <text evidence="7">The sequence shown here is derived from an EMBL/GenBank/DDBJ whole genome shotgun (WGS) entry which is preliminary data.</text>
</comment>
<dbReference type="GO" id="GO:1990904">
    <property type="term" value="C:ribonucleoprotein complex"/>
    <property type="evidence" value="ECO:0007669"/>
    <property type="project" value="UniProtKB-KW"/>
</dbReference>
<comment type="similarity">
    <text evidence="1 5 6">Belongs to the bacterial ribosomal protein bS21 family.</text>
</comment>
<sequence>MNKIIVKPNEPFDSFIRRFRGAVERAGILKDMKRKEFYEKPSERRRRIEAERRRKRLRRLREEF</sequence>
<dbReference type="HAMAP" id="MF_00358">
    <property type="entry name" value="Ribosomal_bS21"/>
    <property type="match status" value="1"/>
</dbReference>
<organism evidence="7">
    <name type="scientific">candidate division WOR-3 bacterium</name>
    <dbReference type="NCBI Taxonomy" id="2052148"/>
    <lineage>
        <taxon>Bacteria</taxon>
        <taxon>Bacteria division WOR-3</taxon>
    </lineage>
</organism>
<dbReference type="InterPro" id="IPR001911">
    <property type="entry name" value="Ribosomal_bS21"/>
</dbReference>
<evidence type="ECO:0000256" key="6">
    <source>
        <dbReference type="RuleBase" id="RU000667"/>
    </source>
</evidence>
<dbReference type="GO" id="GO:0006412">
    <property type="term" value="P:translation"/>
    <property type="evidence" value="ECO:0007669"/>
    <property type="project" value="UniProtKB-UniRule"/>
</dbReference>
<evidence type="ECO:0000256" key="3">
    <source>
        <dbReference type="ARBA" id="ARBA00023274"/>
    </source>
</evidence>
<keyword evidence="2 5" id="KW-0689">Ribosomal protein</keyword>
<evidence type="ECO:0000313" key="7">
    <source>
        <dbReference type="EMBL" id="HGE98849.1"/>
    </source>
</evidence>
<dbReference type="PANTHER" id="PTHR21109:SF0">
    <property type="entry name" value="SMALL RIBOSOMAL SUBUNIT PROTEIN BS21M"/>
    <property type="match status" value="1"/>
</dbReference>
<dbReference type="EMBL" id="DTMQ01000014">
    <property type="protein sequence ID" value="HGE98849.1"/>
    <property type="molecule type" value="Genomic_DNA"/>
</dbReference>
<evidence type="ECO:0000256" key="5">
    <source>
        <dbReference type="HAMAP-Rule" id="MF_00358"/>
    </source>
</evidence>
<gene>
    <name evidence="5 7" type="primary">rpsU</name>
    <name evidence="7" type="ORF">ENX07_02090</name>
</gene>
<dbReference type="InterPro" id="IPR038380">
    <property type="entry name" value="Ribosomal_bS21_sf"/>
</dbReference>
<name>A0A7C3UUE4_UNCW3</name>
<dbReference type="AlphaFoldDB" id="A0A7C3UUE4"/>
<dbReference type="Pfam" id="PF01165">
    <property type="entry name" value="Ribosomal_S21"/>
    <property type="match status" value="1"/>
</dbReference>
<proteinExistence type="inferred from homology"/>
<dbReference type="PRINTS" id="PR00976">
    <property type="entry name" value="RIBOSOMALS21"/>
</dbReference>
<keyword evidence="3 5" id="KW-0687">Ribonucleoprotein</keyword>
<evidence type="ECO:0000256" key="1">
    <source>
        <dbReference type="ARBA" id="ARBA00006640"/>
    </source>
</evidence>
<evidence type="ECO:0000256" key="2">
    <source>
        <dbReference type="ARBA" id="ARBA00022980"/>
    </source>
</evidence>
<reference evidence="7" key="1">
    <citation type="journal article" date="2020" name="mSystems">
        <title>Genome- and Community-Level Interaction Insights into Carbon Utilization and Element Cycling Functions of Hydrothermarchaeota in Hydrothermal Sediment.</title>
        <authorList>
            <person name="Zhou Z."/>
            <person name="Liu Y."/>
            <person name="Xu W."/>
            <person name="Pan J."/>
            <person name="Luo Z.H."/>
            <person name="Li M."/>
        </authorList>
    </citation>
    <scope>NUCLEOTIDE SEQUENCE [LARGE SCALE GENOMIC DNA]</scope>
    <source>
        <strain evidence="7">SpSt-906</strain>
    </source>
</reference>
<dbReference type="GO" id="GO:0005840">
    <property type="term" value="C:ribosome"/>
    <property type="evidence" value="ECO:0007669"/>
    <property type="project" value="UniProtKB-KW"/>
</dbReference>
<dbReference type="PANTHER" id="PTHR21109">
    <property type="entry name" value="MITOCHONDRIAL 28S RIBOSOMAL PROTEIN S21"/>
    <property type="match status" value="1"/>
</dbReference>